<keyword evidence="2" id="KW-1133">Transmembrane helix</keyword>
<dbReference type="OrthoDB" id="15108at2759"/>
<keyword evidence="4" id="KW-1185">Reference proteome</keyword>
<name>A0A6G1KRY9_9PLEO</name>
<dbReference type="PANTHER" id="PTHR39476:SF1">
    <property type="entry name" value="NADH DEHYDROGENASE [UBIQUINONE] 1 BETA SUBCOMPLEX SUBUNIT 4"/>
    <property type="match status" value="1"/>
</dbReference>
<feature type="compositionally biased region" description="Polar residues" evidence="1">
    <location>
        <begin position="43"/>
        <end position="57"/>
    </location>
</feature>
<sequence>MHHGVTISESAKPLMFGPHHEPHPQPQHHQRESALALIYPHPQKTTSRHQTTQNGGPPQSPEYIPALPVRLDPQLVKWNKMTTNRHKHFRWTPRTAWLNIVYVIIVPVSLGVVTYNVADKWNMRGKRRGDLISEF</sequence>
<accession>A0A6G1KRY9</accession>
<dbReference type="AlphaFoldDB" id="A0A6G1KRY9"/>
<evidence type="ECO:0000256" key="2">
    <source>
        <dbReference type="SAM" id="Phobius"/>
    </source>
</evidence>
<dbReference type="PANTHER" id="PTHR39476">
    <property type="entry name" value="NADH:UBIQUINONE OXIDOREDUCTASE 6.6KD SUBUNIT"/>
    <property type="match status" value="1"/>
</dbReference>
<feature type="transmembrane region" description="Helical" evidence="2">
    <location>
        <begin position="96"/>
        <end position="118"/>
    </location>
</feature>
<evidence type="ECO:0008006" key="5">
    <source>
        <dbReference type="Google" id="ProtNLM"/>
    </source>
</evidence>
<proteinExistence type="predicted"/>
<dbReference type="Proteomes" id="UP000799428">
    <property type="component" value="Unassembled WGS sequence"/>
</dbReference>
<gene>
    <name evidence="3" type="ORF">K504DRAFT_529746</name>
</gene>
<feature type="region of interest" description="Disordered" evidence="1">
    <location>
        <begin position="1"/>
        <end position="63"/>
    </location>
</feature>
<organism evidence="3 4">
    <name type="scientific">Pleomassaria siparia CBS 279.74</name>
    <dbReference type="NCBI Taxonomy" id="1314801"/>
    <lineage>
        <taxon>Eukaryota</taxon>
        <taxon>Fungi</taxon>
        <taxon>Dikarya</taxon>
        <taxon>Ascomycota</taxon>
        <taxon>Pezizomycotina</taxon>
        <taxon>Dothideomycetes</taxon>
        <taxon>Pleosporomycetidae</taxon>
        <taxon>Pleosporales</taxon>
        <taxon>Pleomassariaceae</taxon>
        <taxon>Pleomassaria</taxon>
    </lineage>
</organism>
<evidence type="ECO:0000256" key="1">
    <source>
        <dbReference type="SAM" id="MobiDB-lite"/>
    </source>
</evidence>
<evidence type="ECO:0000313" key="3">
    <source>
        <dbReference type="EMBL" id="KAF2715598.1"/>
    </source>
</evidence>
<dbReference type="EMBL" id="MU005764">
    <property type="protein sequence ID" value="KAF2715598.1"/>
    <property type="molecule type" value="Genomic_DNA"/>
</dbReference>
<keyword evidence="2" id="KW-0812">Transmembrane</keyword>
<evidence type="ECO:0000313" key="4">
    <source>
        <dbReference type="Proteomes" id="UP000799428"/>
    </source>
</evidence>
<reference evidence="3" key="1">
    <citation type="journal article" date="2020" name="Stud. Mycol.">
        <title>101 Dothideomycetes genomes: a test case for predicting lifestyles and emergence of pathogens.</title>
        <authorList>
            <person name="Haridas S."/>
            <person name="Albert R."/>
            <person name="Binder M."/>
            <person name="Bloem J."/>
            <person name="Labutti K."/>
            <person name="Salamov A."/>
            <person name="Andreopoulos B."/>
            <person name="Baker S."/>
            <person name="Barry K."/>
            <person name="Bills G."/>
            <person name="Bluhm B."/>
            <person name="Cannon C."/>
            <person name="Castanera R."/>
            <person name="Culley D."/>
            <person name="Daum C."/>
            <person name="Ezra D."/>
            <person name="Gonzalez J."/>
            <person name="Henrissat B."/>
            <person name="Kuo A."/>
            <person name="Liang C."/>
            <person name="Lipzen A."/>
            <person name="Lutzoni F."/>
            <person name="Magnuson J."/>
            <person name="Mondo S."/>
            <person name="Nolan M."/>
            <person name="Ohm R."/>
            <person name="Pangilinan J."/>
            <person name="Park H.-J."/>
            <person name="Ramirez L."/>
            <person name="Alfaro M."/>
            <person name="Sun H."/>
            <person name="Tritt A."/>
            <person name="Yoshinaga Y."/>
            <person name="Zwiers L.-H."/>
            <person name="Turgeon B."/>
            <person name="Goodwin S."/>
            <person name="Spatafora J."/>
            <person name="Crous P."/>
            <person name="Grigoriev I."/>
        </authorList>
    </citation>
    <scope>NUCLEOTIDE SEQUENCE</scope>
    <source>
        <strain evidence="3">CBS 279.74</strain>
    </source>
</reference>
<keyword evidence="2" id="KW-0472">Membrane</keyword>
<protein>
    <recommendedName>
        <fullName evidence="5">Complex I-B15</fullName>
    </recommendedName>
</protein>